<keyword evidence="3" id="KW-1185">Reference proteome</keyword>
<name>A0A2R5GT01_9STRA</name>
<dbReference type="GO" id="GO:0007018">
    <property type="term" value="P:microtubule-based movement"/>
    <property type="evidence" value="ECO:0007669"/>
    <property type="project" value="InterPro"/>
</dbReference>
<proteinExistence type="predicted"/>
<evidence type="ECO:0000313" key="3">
    <source>
        <dbReference type="Proteomes" id="UP000241890"/>
    </source>
</evidence>
<dbReference type="GO" id="GO:0051959">
    <property type="term" value="F:dynein light intermediate chain binding"/>
    <property type="evidence" value="ECO:0007669"/>
    <property type="project" value="InterPro"/>
</dbReference>
<evidence type="ECO:0000259" key="1">
    <source>
        <dbReference type="Pfam" id="PF08393"/>
    </source>
</evidence>
<protein>
    <submittedName>
        <fullName evidence="2">Dynein heavy chain 7, axonemal</fullName>
    </submittedName>
</protein>
<dbReference type="InParanoid" id="A0A2R5GT01"/>
<dbReference type="PANTHER" id="PTHR45703">
    <property type="entry name" value="DYNEIN HEAVY CHAIN"/>
    <property type="match status" value="1"/>
</dbReference>
<dbReference type="Proteomes" id="UP000241890">
    <property type="component" value="Unassembled WGS sequence"/>
</dbReference>
<dbReference type="InterPro" id="IPR013602">
    <property type="entry name" value="Dynein_heavy_linker"/>
</dbReference>
<evidence type="ECO:0000313" key="2">
    <source>
        <dbReference type="EMBL" id="GBG32888.1"/>
    </source>
</evidence>
<accession>A0A2R5GT01</accession>
<dbReference type="InterPro" id="IPR026983">
    <property type="entry name" value="DHC"/>
</dbReference>
<sequence>MDSRVEDATVFQLHHAVAPEDDNQDENDTENDSFQMVKAHVLWYTGGGKSQWQPCILRDFMGDKYLVSRPEKPDESRWVTWTRVWRSDQEPLTAHQTRMVKLRCAFVASVKHFITDVGVPNALSACGNEACDPHGSFLGEIVGPITPQMTTRLVLKAKPLLRPFRSGFPRRYGASINSPTLWRGLLEEVHDAFLQAQYLAGVRWRLKSGADETHPVHDEKTIFQDRKQSKVKRLARIFENKAFVADPAALAALGKIHRANLDFEESTVLFDLSFAKVTAPLFEFSAKQDTWIDRVGPKTRSSWIVAIYDVILQHIAHKPRFAQNTGPHGDLARFLRLVQLSIRETLSRIVGDSLEALERVFVEQGNELFAIDMRMERLTRAAAMRADQSTKERSVARRRLTMLSDDWITMDFVKAGYSSFSSDNSATSDEKRETTNEIDAEHLNESDHFQVDLFPPCNACIEAVQMCVRRAVGAVQTFPRIDALVLDDPYTPENEKLDLDSLLAAERTPKEVAQRISQSLAVNANASESHCQRLQKVLQQRVDDLGALEKAKALEDLGNELKTNQEFGAFILHLRTLKDKLRSEAGKVRKLFFENVLASVLERCADITHDYEEARARLTFVARSSKDLEGIMKELTCVPGEVARLEALVSAEVRPSYMLFERERFVMRSDDWAAYWRVAGLPKKLALRADRVRADIASRKKDICTELEDAIARHRKRLTEYERLAAMMSAYNDLRRTEEYAMNAGLLEENVVAAHEKTKELVSRCAAVGLEEAASALQQYSSSLLERVVPVAALWTAAADVSEMHAMWHRGSLLKLDVNDTIERVRCIQEGMLPQVENFAPQVVTDFLQSHMQEIRDTEQLVRALTSRGLQHYHWADFAERHKMLFFQPTYETSLEKVIRSHPGVLEHLEDLIDMAEVASTEFRNEQMLDDMETQLKRLVDDTDTEVWQLEVLVAEHLLKIREMRSDARIESLWPRMRVWEDRVTAKLASASVHAQECQRARMQVIASWRRHEPRLCFLSDEDLFKFFPPPRLCDLVEDILHDTRTSPQLQDPFRVLHLLYAWYALPALMQGKPQPQKKRNLFAQINASKSMGQVSNDAISADDASATGSGHTTHTFFNIFNDANERFSLSAPCSALSLDGVDHFVGAMVKETTFSALQQLRSIAEEAHEPKEASSSQSFHLEEISPTKALASWMSGFPKQILVLTLRIMLSDLSSREVGTDISMAWLKKTFVAAKQDLTAKLGVSSSEGKGDKREIIVAAETLVAIMQNHEDISKSDPEAVFQFAYDESCDNVKITFEDFTLHHGFEVARASLPPLLYFPSMRWHFAVTRVFHRASESILLEDHMCGQVGIVARELGRHCRVIPCESLEDLMRVQQGVRRTKWWTILQDRCSWGGLLSFSPDPRHLVFATRKSRLPPALSAKLRPCAINVNETVLQAQGLLAPSQNEKSNLAKQLTASSQKGAGALASDGKKMDDQLALYMTEFSDARDWDRQIKRFLRRVSKDTWAGAPSRIVIHDAQRANGEVRNTECMDLISRWQDNSVATDVEWVFVNRHSAAPPHIVNASDLPDKVECLTLVLLAEDETYADNETCSSERRVPWMWQDVLRPLVQIPNDMALQAANDRGKSEALKVVCFENSDELARIEEAFPCVRRVAARVRVTPWWLSREKITKRSSSEDTGLVDVLVQVFLEKLLGAGTAPEEFFRLEKLVREALPSRLREATAQCDALTQEKMSEASLSSKGGVEDGALAQALQRLVNLPRQVALEACETIISERKST</sequence>
<dbReference type="GO" id="GO:0030286">
    <property type="term" value="C:dynein complex"/>
    <property type="evidence" value="ECO:0007669"/>
    <property type="project" value="InterPro"/>
</dbReference>
<dbReference type="GO" id="GO:0045505">
    <property type="term" value="F:dynein intermediate chain binding"/>
    <property type="evidence" value="ECO:0007669"/>
    <property type="project" value="InterPro"/>
</dbReference>
<reference evidence="2 3" key="1">
    <citation type="submission" date="2017-12" db="EMBL/GenBank/DDBJ databases">
        <title>Sequencing, de novo assembly and annotation of complete genome of a new Thraustochytrid species, strain FCC1311.</title>
        <authorList>
            <person name="Sedici K."/>
            <person name="Godart F."/>
            <person name="Aiese Cigliano R."/>
            <person name="Sanseverino W."/>
            <person name="Barakat M."/>
            <person name="Ortet P."/>
            <person name="Marechal E."/>
            <person name="Cagnac O."/>
            <person name="Amato A."/>
        </authorList>
    </citation>
    <scope>NUCLEOTIDE SEQUENCE [LARGE SCALE GENOMIC DNA]</scope>
</reference>
<organism evidence="2 3">
    <name type="scientific">Hondaea fermentalgiana</name>
    <dbReference type="NCBI Taxonomy" id="2315210"/>
    <lineage>
        <taxon>Eukaryota</taxon>
        <taxon>Sar</taxon>
        <taxon>Stramenopiles</taxon>
        <taxon>Bigyra</taxon>
        <taxon>Labyrinthulomycetes</taxon>
        <taxon>Thraustochytrida</taxon>
        <taxon>Thraustochytriidae</taxon>
        <taxon>Hondaea</taxon>
    </lineage>
</organism>
<feature type="domain" description="Dynein heavy chain linker" evidence="1">
    <location>
        <begin position="784"/>
        <end position="983"/>
    </location>
</feature>
<comment type="caution">
    <text evidence="2">The sequence shown here is derived from an EMBL/GenBank/DDBJ whole genome shotgun (WGS) entry which is preliminary data.</text>
</comment>
<gene>
    <name evidence="2" type="ORF">FCC1311_091132</name>
</gene>
<dbReference type="Pfam" id="PF08393">
    <property type="entry name" value="DHC_N2"/>
    <property type="match status" value="1"/>
</dbReference>
<dbReference type="PANTHER" id="PTHR45703:SF36">
    <property type="entry name" value="DYNEIN HEAVY CHAIN, CYTOPLASMIC"/>
    <property type="match status" value="1"/>
</dbReference>
<dbReference type="EMBL" id="BEYU01000134">
    <property type="protein sequence ID" value="GBG32888.1"/>
    <property type="molecule type" value="Genomic_DNA"/>
</dbReference>